<feature type="region of interest" description="Disordered" evidence="1">
    <location>
        <begin position="234"/>
        <end position="267"/>
    </location>
</feature>
<feature type="compositionally biased region" description="Low complexity" evidence="1">
    <location>
        <begin position="183"/>
        <end position="199"/>
    </location>
</feature>
<evidence type="ECO:0000313" key="3">
    <source>
        <dbReference type="Proteomes" id="UP000037460"/>
    </source>
</evidence>
<dbReference type="EMBL" id="JWZX01001166">
    <property type="protein sequence ID" value="KOO34594.1"/>
    <property type="molecule type" value="Genomic_DNA"/>
</dbReference>
<dbReference type="Proteomes" id="UP000037460">
    <property type="component" value="Unassembled WGS sequence"/>
</dbReference>
<feature type="compositionally biased region" description="Low complexity" evidence="1">
    <location>
        <begin position="166"/>
        <end position="176"/>
    </location>
</feature>
<evidence type="ECO:0000256" key="1">
    <source>
        <dbReference type="SAM" id="MobiDB-lite"/>
    </source>
</evidence>
<proteinExistence type="predicted"/>
<dbReference type="AlphaFoldDB" id="A0A0M0K716"/>
<name>A0A0M0K716_9EUKA</name>
<feature type="region of interest" description="Disordered" evidence="1">
    <location>
        <begin position="97"/>
        <end position="203"/>
    </location>
</feature>
<accession>A0A0M0K716</accession>
<organism evidence="2 3">
    <name type="scientific">Chrysochromulina tobinii</name>
    <dbReference type="NCBI Taxonomy" id="1460289"/>
    <lineage>
        <taxon>Eukaryota</taxon>
        <taxon>Haptista</taxon>
        <taxon>Haptophyta</taxon>
        <taxon>Prymnesiophyceae</taxon>
        <taxon>Prymnesiales</taxon>
        <taxon>Chrysochromulinaceae</taxon>
        <taxon>Chrysochromulina</taxon>
    </lineage>
</organism>
<evidence type="ECO:0000313" key="2">
    <source>
        <dbReference type="EMBL" id="KOO34594.1"/>
    </source>
</evidence>
<protein>
    <submittedName>
        <fullName evidence="2">Uncharacterized protein</fullName>
    </submittedName>
</protein>
<reference evidence="3" key="1">
    <citation type="journal article" date="2015" name="PLoS Genet.">
        <title>Genome Sequence and Transcriptome Analyses of Chrysochromulina tobin: Metabolic Tools for Enhanced Algal Fitness in the Prominent Order Prymnesiales (Haptophyceae).</title>
        <authorList>
            <person name="Hovde B.T."/>
            <person name="Deodato C.R."/>
            <person name="Hunsperger H.M."/>
            <person name="Ryken S.A."/>
            <person name="Yost W."/>
            <person name="Jha R.K."/>
            <person name="Patterson J."/>
            <person name="Monnat R.J. Jr."/>
            <person name="Barlow S.B."/>
            <person name="Starkenburg S.R."/>
            <person name="Cattolico R.A."/>
        </authorList>
    </citation>
    <scope>NUCLEOTIDE SEQUENCE</scope>
    <source>
        <strain evidence="3">CCMP291</strain>
    </source>
</reference>
<comment type="caution">
    <text evidence="2">The sequence shown here is derived from an EMBL/GenBank/DDBJ whole genome shotgun (WGS) entry which is preliminary data.</text>
</comment>
<sequence>MPPPTSIEVTYGGEFGAKEQHTLKRNMDVFIDHVGIAKVQDIQVSNDQLLVRLEDGTPPVMMDTKKIRPLSTIQEYELLRLLNLIGNKRKMVAIGLESPPPKVDSKKRAKRVVPASIPATDRVLRRRPTIAHDTVAGAQAASEDEEMADDGTASSVAAETDEMAGEEAAGAQAAEMAGEEEAGAQAAEMAGEEAAGAQAAEDDERAGAKRMAILLEKVMDRIASLDQKVDRIERKCDASRRDGADSNKKHKSSGNKPSKEARRAVPFEWSRFTASDDDTDDAQRLNEKEAHELLQPYIELMANLAFEWFMENLGPKLMQIGQKDTMRIVYLAIEDGAELSEETLTELTHGGKFVALRKAANNIFRDLKNRFFKSIVGKWTVAKVSDAIEKGALNDKDTLFTSPWASIGEQGTVYVAYGESNRKEDEREEFRIPATNQHLPAWSETTASRNLITGRTINLPYVGSYLLERFIEELTTDGNLPKLDPLALFVAYSMAKEFKININHGFNLQLAAQEWKTW</sequence>
<gene>
    <name evidence="2" type="ORF">Ctob_015227</name>
</gene>
<feature type="compositionally biased region" description="Basic and acidic residues" evidence="1">
    <location>
        <begin position="234"/>
        <end position="247"/>
    </location>
</feature>
<keyword evidence="3" id="KW-1185">Reference proteome</keyword>